<keyword evidence="2" id="KW-1185">Reference proteome</keyword>
<reference evidence="1 2" key="1">
    <citation type="submission" date="2020-08" db="EMBL/GenBank/DDBJ databases">
        <authorList>
            <person name="Liu C."/>
            <person name="Sun Q."/>
        </authorList>
    </citation>
    <scope>NUCLEOTIDE SEQUENCE [LARGE SCALE GENOMIC DNA]</scope>
    <source>
        <strain evidence="1 2">NSJ-4</strain>
    </source>
</reference>
<organism evidence="1 2">
    <name type="scientific">Wujia chipingensis</name>
    <dbReference type="NCBI Taxonomy" id="2763670"/>
    <lineage>
        <taxon>Bacteria</taxon>
        <taxon>Bacillati</taxon>
        <taxon>Bacillota</taxon>
        <taxon>Clostridia</taxon>
        <taxon>Lachnospirales</taxon>
        <taxon>Lachnospiraceae</taxon>
        <taxon>Wujia</taxon>
    </lineage>
</organism>
<proteinExistence type="predicted"/>
<evidence type="ECO:0000313" key="2">
    <source>
        <dbReference type="Proteomes" id="UP000515819"/>
    </source>
</evidence>
<name>A0A7G9FJ84_9FIRM</name>
<dbReference type="AlphaFoldDB" id="A0A7G9FJ84"/>
<accession>A0A7G9FJ84</accession>
<dbReference type="RefSeq" id="WP_118373346.1">
    <property type="nucleotide sequence ID" value="NZ_CP060632.1"/>
</dbReference>
<dbReference type="EMBL" id="CP060632">
    <property type="protein sequence ID" value="QNL98615.1"/>
    <property type="molecule type" value="Genomic_DNA"/>
</dbReference>
<sequence length="104" mass="12624">MIFADKCYTYNLTERKLARIRKRIRRHKPVRNLYVIVLPLLQDGLLEIYPYNQLLQKPYRKLDSRIRVVGFARGKEVAEQLVLQIIQDMYDETGEEWKVEDFFF</sequence>
<dbReference type="Proteomes" id="UP000515819">
    <property type="component" value="Chromosome"/>
</dbReference>
<protein>
    <submittedName>
        <fullName evidence="1">Uncharacterized protein</fullName>
    </submittedName>
</protein>
<gene>
    <name evidence="1" type="ORF">H9Q76_07560</name>
</gene>
<dbReference type="KEGG" id="wcp:H9Q76_07560"/>
<evidence type="ECO:0000313" key="1">
    <source>
        <dbReference type="EMBL" id="QNL98615.1"/>
    </source>
</evidence>